<dbReference type="PANTHER" id="PTHR35377:SF4">
    <property type="entry name" value="PREVENT-HOST-DEATH FAMILY PROTEIN"/>
    <property type="match status" value="1"/>
</dbReference>
<dbReference type="Pfam" id="PF02604">
    <property type="entry name" value="PhdYeFM_antitox"/>
    <property type="match status" value="1"/>
</dbReference>
<dbReference type="PANTHER" id="PTHR35377">
    <property type="entry name" value="ANTITOXIN VAPB49-RELATED-RELATED"/>
    <property type="match status" value="1"/>
</dbReference>
<gene>
    <name evidence="3" type="ORF">CKO31_22510</name>
</gene>
<keyword evidence="4" id="KW-1185">Reference proteome</keyword>
<organism evidence="3 4">
    <name type="scientific">Thiohalocapsa halophila</name>
    <dbReference type="NCBI Taxonomy" id="69359"/>
    <lineage>
        <taxon>Bacteria</taxon>
        <taxon>Pseudomonadati</taxon>
        <taxon>Pseudomonadota</taxon>
        <taxon>Gammaproteobacteria</taxon>
        <taxon>Chromatiales</taxon>
        <taxon>Chromatiaceae</taxon>
        <taxon>Thiohalocapsa</taxon>
    </lineage>
</organism>
<dbReference type="RefSeq" id="WP_200242034.1">
    <property type="nucleotide sequence ID" value="NZ_NRRV01000087.1"/>
</dbReference>
<dbReference type="Gene3D" id="3.40.1620.10">
    <property type="entry name" value="YefM-like domain"/>
    <property type="match status" value="1"/>
</dbReference>
<dbReference type="InterPro" id="IPR051416">
    <property type="entry name" value="phD-YefM_TA_antitoxins"/>
</dbReference>
<comment type="function">
    <text evidence="2">Antitoxin component of a type II toxin-antitoxin (TA) system.</text>
</comment>
<dbReference type="NCBIfam" id="TIGR01552">
    <property type="entry name" value="phd_fam"/>
    <property type="match status" value="1"/>
</dbReference>
<comment type="similarity">
    <text evidence="1 2">Belongs to the phD/YefM antitoxin family.</text>
</comment>
<evidence type="ECO:0000256" key="2">
    <source>
        <dbReference type="RuleBase" id="RU362080"/>
    </source>
</evidence>
<dbReference type="InterPro" id="IPR036165">
    <property type="entry name" value="YefM-like_sf"/>
</dbReference>
<evidence type="ECO:0000256" key="1">
    <source>
        <dbReference type="ARBA" id="ARBA00009981"/>
    </source>
</evidence>
<accession>A0ABS1CNE7</accession>
<sequence>MATQLNIHDAKMHLSRLIERACAGEEVVIAKAGKPMVRLAPVEQAPTGRRFGALRGKARVDDAFFEPLPEDELKAWE</sequence>
<dbReference type="SUPFAM" id="SSF143120">
    <property type="entry name" value="YefM-like"/>
    <property type="match status" value="1"/>
</dbReference>
<protein>
    <recommendedName>
        <fullName evidence="2">Antitoxin</fullName>
    </recommendedName>
</protein>
<dbReference type="InterPro" id="IPR006442">
    <property type="entry name" value="Antitoxin_Phd/YefM"/>
</dbReference>
<dbReference type="EMBL" id="NRRV01000087">
    <property type="protein sequence ID" value="MBK1633469.1"/>
    <property type="molecule type" value="Genomic_DNA"/>
</dbReference>
<name>A0ABS1CNE7_9GAMM</name>
<dbReference type="Proteomes" id="UP000748752">
    <property type="component" value="Unassembled WGS sequence"/>
</dbReference>
<evidence type="ECO:0000313" key="4">
    <source>
        <dbReference type="Proteomes" id="UP000748752"/>
    </source>
</evidence>
<evidence type="ECO:0000313" key="3">
    <source>
        <dbReference type="EMBL" id="MBK1633469.1"/>
    </source>
</evidence>
<comment type="caution">
    <text evidence="3">The sequence shown here is derived from an EMBL/GenBank/DDBJ whole genome shotgun (WGS) entry which is preliminary data.</text>
</comment>
<proteinExistence type="inferred from homology"/>
<reference evidence="3 4" key="1">
    <citation type="journal article" date="2020" name="Microorganisms">
        <title>Osmotic Adaptation and Compatible Solute Biosynthesis of Phototrophic Bacteria as Revealed from Genome Analyses.</title>
        <authorList>
            <person name="Imhoff J.F."/>
            <person name="Rahn T."/>
            <person name="Kunzel S."/>
            <person name="Keller A."/>
            <person name="Neulinger S.C."/>
        </authorList>
    </citation>
    <scope>NUCLEOTIDE SEQUENCE [LARGE SCALE GENOMIC DNA]</scope>
    <source>
        <strain evidence="3 4">DSM 6210</strain>
    </source>
</reference>